<sequence>MRGTFQSPLEQYGPFCNGVVEQQTEDRQLSRLGVCSYGTNASVS</sequence>
<reference evidence="1 2" key="1">
    <citation type="journal article" date="2013" name="PLoS Genet.">
        <title>The genome and development-dependent transcriptomes of Pyronema confluens: a window into fungal evolution.</title>
        <authorList>
            <person name="Traeger S."/>
            <person name="Altegoer F."/>
            <person name="Freitag M."/>
            <person name="Gabaldon T."/>
            <person name="Kempken F."/>
            <person name="Kumar A."/>
            <person name="Marcet-Houben M."/>
            <person name="Poggeler S."/>
            <person name="Stajich J.E."/>
            <person name="Nowrousian M."/>
        </authorList>
    </citation>
    <scope>NUCLEOTIDE SEQUENCE [LARGE SCALE GENOMIC DNA]</scope>
    <source>
        <strain evidence="2">CBS 100304</strain>
        <tissue evidence="1">Vegetative mycelium</tissue>
    </source>
</reference>
<gene>
    <name evidence="1" type="ORF">PCON_02693</name>
</gene>
<evidence type="ECO:0000313" key="2">
    <source>
        <dbReference type="Proteomes" id="UP000018144"/>
    </source>
</evidence>
<proteinExistence type="predicted"/>
<accession>U4L9X0</accession>
<name>U4L9X0_PYROM</name>
<dbReference type="EMBL" id="HF936318">
    <property type="protein sequence ID" value="CCX16162.1"/>
    <property type="molecule type" value="Genomic_DNA"/>
</dbReference>
<keyword evidence="2" id="KW-1185">Reference proteome</keyword>
<evidence type="ECO:0000313" key="1">
    <source>
        <dbReference type="EMBL" id="CCX16162.1"/>
    </source>
</evidence>
<dbReference type="Proteomes" id="UP000018144">
    <property type="component" value="Unassembled WGS sequence"/>
</dbReference>
<protein>
    <submittedName>
        <fullName evidence="1">Uncharacterized protein</fullName>
    </submittedName>
</protein>
<organism evidence="1 2">
    <name type="scientific">Pyronema omphalodes (strain CBS 100304)</name>
    <name type="common">Pyronema confluens</name>
    <dbReference type="NCBI Taxonomy" id="1076935"/>
    <lineage>
        <taxon>Eukaryota</taxon>
        <taxon>Fungi</taxon>
        <taxon>Dikarya</taxon>
        <taxon>Ascomycota</taxon>
        <taxon>Pezizomycotina</taxon>
        <taxon>Pezizomycetes</taxon>
        <taxon>Pezizales</taxon>
        <taxon>Pyronemataceae</taxon>
        <taxon>Pyronema</taxon>
    </lineage>
</organism>
<dbReference type="AlphaFoldDB" id="U4L9X0"/>